<proteinExistence type="predicted"/>
<dbReference type="Gene3D" id="3.40.50.1000">
    <property type="entry name" value="HAD superfamily/HAD-like"/>
    <property type="match status" value="1"/>
</dbReference>
<comment type="cofactor">
    <cofactor evidence="1">
        <name>Mg(2+)</name>
        <dbReference type="ChEBI" id="CHEBI:18420"/>
    </cofactor>
</comment>
<evidence type="ECO:0000256" key="1">
    <source>
        <dbReference type="ARBA" id="ARBA00001946"/>
    </source>
</evidence>
<dbReference type="AlphaFoldDB" id="A0A3G9JEK8"/>
<dbReference type="Pfam" id="PF13419">
    <property type="entry name" value="HAD_2"/>
    <property type="match status" value="1"/>
</dbReference>
<protein>
    <recommendedName>
        <fullName evidence="6">Haloacid dehalogenase</fullName>
    </recommendedName>
</protein>
<evidence type="ECO:0000313" key="4">
    <source>
        <dbReference type="EMBL" id="BBH24341.1"/>
    </source>
</evidence>
<dbReference type="SUPFAM" id="SSF56784">
    <property type="entry name" value="HAD-like"/>
    <property type="match status" value="1"/>
</dbReference>
<gene>
    <name evidence="4" type="ORF">Back11_56860</name>
</gene>
<keyword evidence="5" id="KW-1185">Reference proteome</keyword>
<evidence type="ECO:0000256" key="2">
    <source>
        <dbReference type="ARBA" id="ARBA00022801"/>
    </source>
</evidence>
<dbReference type="NCBIfam" id="TIGR01549">
    <property type="entry name" value="HAD-SF-IA-v1"/>
    <property type="match status" value="1"/>
</dbReference>
<evidence type="ECO:0000313" key="5">
    <source>
        <dbReference type="Proteomes" id="UP000275368"/>
    </source>
</evidence>
<dbReference type="InterPro" id="IPR023214">
    <property type="entry name" value="HAD_sf"/>
</dbReference>
<sequence length="167" mass="19273">MRRIEHIVDGTESIPVSSKQQVVQMLYENYWRTYKSQCFVKEEVKSTLLQLSKHYKLAVVSNFMINDGIEELLELNNINGIFEFIVTSINMGWRKPSARIYDYAIQRAGCNPEQILFVGDDYENDYLAPRLAGMKSILLDKEKTIVSSELDKVSDFYELKAMLVGNS</sequence>
<dbReference type="InterPro" id="IPR006439">
    <property type="entry name" value="HAD-SF_hydro_IA"/>
</dbReference>
<dbReference type="Proteomes" id="UP000275368">
    <property type="component" value="Chromosome"/>
</dbReference>
<organism evidence="4 5">
    <name type="scientific">Paenibacillus baekrokdamisoli</name>
    <dbReference type="NCBI Taxonomy" id="1712516"/>
    <lineage>
        <taxon>Bacteria</taxon>
        <taxon>Bacillati</taxon>
        <taxon>Bacillota</taxon>
        <taxon>Bacilli</taxon>
        <taxon>Bacillales</taxon>
        <taxon>Paenibacillaceae</taxon>
        <taxon>Paenibacillus</taxon>
    </lineage>
</organism>
<dbReference type="InterPro" id="IPR051400">
    <property type="entry name" value="HAD-like_hydrolase"/>
</dbReference>
<dbReference type="InterPro" id="IPR036412">
    <property type="entry name" value="HAD-like_sf"/>
</dbReference>
<dbReference type="InterPro" id="IPR041492">
    <property type="entry name" value="HAD_2"/>
</dbReference>
<dbReference type="PRINTS" id="PR00413">
    <property type="entry name" value="HADHALOGNASE"/>
</dbReference>
<accession>A0A3G9JEK8</accession>
<dbReference type="KEGG" id="pbk:Back11_56860"/>
<reference evidence="4 5" key="1">
    <citation type="submission" date="2018-11" db="EMBL/GenBank/DDBJ databases">
        <title>Complete genome sequence of Paenibacillus baekrokdamisoli strain KCTC 33723.</title>
        <authorList>
            <person name="Kang S.W."/>
            <person name="Lee K.C."/>
            <person name="Kim K.K."/>
            <person name="Kim J.S."/>
            <person name="Kim D.S."/>
            <person name="Ko S.H."/>
            <person name="Yang S.H."/>
            <person name="Lee J.S."/>
        </authorList>
    </citation>
    <scope>NUCLEOTIDE SEQUENCE [LARGE SCALE GENOMIC DNA]</scope>
    <source>
        <strain evidence="4 5">KCTC 33723</strain>
    </source>
</reference>
<evidence type="ECO:0000256" key="3">
    <source>
        <dbReference type="ARBA" id="ARBA00022842"/>
    </source>
</evidence>
<dbReference type="GO" id="GO:0044281">
    <property type="term" value="P:small molecule metabolic process"/>
    <property type="evidence" value="ECO:0007669"/>
    <property type="project" value="UniProtKB-ARBA"/>
</dbReference>
<keyword evidence="2" id="KW-0378">Hydrolase</keyword>
<dbReference type="PANTHER" id="PTHR46470">
    <property type="entry name" value="N-ACYLNEURAMINATE-9-PHOSPHATASE"/>
    <property type="match status" value="1"/>
</dbReference>
<dbReference type="EMBL" id="AP019308">
    <property type="protein sequence ID" value="BBH24341.1"/>
    <property type="molecule type" value="Genomic_DNA"/>
</dbReference>
<dbReference type="GO" id="GO:0016787">
    <property type="term" value="F:hydrolase activity"/>
    <property type="evidence" value="ECO:0007669"/>
    <property type="project" value="UniProtKB-KW"/>
</dbReference>
<keyword evidence="3" id="KW-0460">Magnesium</keyword>
<evidence type="ECO:0008006" key="6">
    <source>
        <dbReference type="Google" id="ProtNLM"/>
    </source>
</evidence>
<name>A0A3G9JEK8_9BACL</name>